<organism evidence="1 2">
    <name type="scientific">Pseudomonas guineae</name>
    <dbReference type="NCBI Taxonomy" id="425504"/>
    <lineage>
        <taxon>Bacteria</taxon>
        <taxon>Pseudomonadati</taxon>
        <taxon>Pseudomonadota</taxon>
        <taxon>Gammaproteobacteria</taxon>
        <taxon>Pseudomonadales</taxon>
        <taxon>Pseudomonadaceae</taxon>
        <taxon>Pseudomonas</taxon>
    </lineage>
</organism>
<name>A0A1I3K8L2_9PSED</name>
<dbReference type="EMBL" id="FOQL01000003">
    <property type="protein sequence ID" value="SFI68841.1"/>
    <property type="molecule type" value="Genomic_DNA"/>
</dbReference>
<dbReference type="STRING" id="425504.SAMN05216206_2750"/>
<sequence length="626" mass="66033">MANRLSKELQYIFDRGQEGWSASGPRTFEVLQAASANGGYDDYRVGLFRQWTAERGGTETWIRYDPLTNRGGYYVFYWPARAARPRIPPSIKVKTRAGWNAKGDSIYLSAADFAFRFDYAKHPNGGVIVGVAAAQGAGSQAFTTAEIVGGVMLRDGSIEVVSRGLTLAVAPYTPQQQPAIAVRRVGSQVIVSVGDWAYSVVGQLHGAAFVRAMPYTAGDYINNPALSFPVVGGATGAVGFRAAVPDFARAKGGVGFRLKKLAAKDRIGFAGWASGWVDASGRAKAGVGFGVRLAAAGGTLRATLPGLSVFGGSGEGSKGLARLPRLSAQGDGGFYIVPGGGALLALLPPAAYGSGLVGFIGNSDITLPALACGGGDYAYGFGRLRLPRLRAFGDEGQTFPGLADLIITINVAQAYQSQLALLVSIREQVGVSVELSLTALFAEALFESLSMTGNVSVSTLLNAILTERVSIVDALDRIKGEAVQYATNVLTGAVSRYEGFDFVSFASVGQDTYAAAENGIYRVTHNSEPLQAAIEFAAVGAGAGNGKRLESVYLGLDSDGETYLRVTGDDGVERSYKAVGRGGMLRGQMAKGVKSRHWDVRLEVLDATSLELDRVEWLMPISARRV</sequence>
<dbReference type="AlphaFoldDB" id="A0A1I3K8L2"/>
<accession>A0A1I3K8L2</accession>
<protein>
    <submittedName>
        <fullName evidence="1">Uncharacterized protein</fullName>
    </submittedName>
</protein>
<dbReference type="RefSeq" id="WP_090242812.1">
    <property type="nucleotide sequence ID" value="NZ_FOQL01000003.1"/>
</dbReference>
<gene>
    <name evidence="1" type="ORF">SAMN05216206_2750</name>
</gene>
<dbReference type="Proteomes" id="UP000243606">
    <property type="component" value="Unassembled WGS sequence"/>
</dbReference>
<keyword evidence="2" id="KW-1185">Reference proteome</keyword>
<proteinExistence type="predicted"/>
<dbReference type="OrthoDB" id="6869119at2"/>
<reference evidence="2" key="1">
    <citation type="submission" date="2016-10" db="EMBL/GenBank/DDBJ databases">
        <authorList>
            <person name="Varghese N."/>
            <person name="Submissions S."/>
        </authorList>
    </citation>
    <scope>NUCLEOTIDE SEQUENCE [LARGE SCALE GENOMIC DNA]</scope>
    <source>
        <strain evidence="2">LMG 24016</strain>
    </source>
</reference>
<evidence type="ECO:0000313" key="2">
    <source>
        <dbReference type="Proteomes" id="UP000243606"/>
    </source>
</evidence>
<evidence type="ECO:0000313" key="1">
    <source>
        <dbReference type="EMBL" id="SFI68841.1"/>
    </source>
</evidence>